<evidence type="ECO:0000313" key="3">
    <source>
        <dbReference type="Proteomes" id="UP000245838"/>
    </source>
</evidence>
<dbReference type="OrthoDB" id="6191871at2"/>
<dbReference type="Gene3D" id="3.30.450.20">
    <property type="entry name" value="PAS domain"/>
    <property type="match status" value="1"/>
</dbReference>
<accession>A0A193QP21</accession>
<feature type="domain" description="PAS fold-4" evidence="1">
    <location>
        <begin position="10"/>
        <end position="110"/>
    </location>
</feature>
<gene>
    <name evidence="2" type="ORF">SGGMMB4_05814</name>
</gene>
<reference evidence="3" key="1">
    <citation type="submission" date="2015-05" db="EMBL/GenBank/DDBJ databases">
        <authorList>
            <person name="Goodhead I."/>
        </authorList>
    </citation>
    <scope>NUCLEOTIDE SEQUENCE [LARGE SCALE GENOMIC DNA]</scope>
    <source>
        <strain evidence="3">morsitans</strain>
        <plasmid evidence="3">psg1</plasmid>
    </source>
</reference>
<dbReference type="AlphaFoldDB" id="A0A193QP21"/>
<dbReference type="InterPro" id="IPR013656">
    <property type="entry name" value="PAS_4"/>
</dbReference>
<name>A0A193QP21_SODGM</name>
<dbReference type="Pfam" id="PF08448">
    <property type="entry name" value="PAS_4"/>
    <property type="match status" value="1"/>
</dbReference>
<dbReference type="Proteomes" id="UP000245838">
    <property type="component" value="Plasmid psg1"/>
</dbReference>
<proteinExistence type="predicted"/>
<geneLocation type="plasmid" evidence="3">
    <name>psg1</name>
</geneLocation>
<sequence length="158" mass="18803">MENNRKQWSIKDHESRYLFINKSALQYYGIPLNFDYHGCRDEELPHPGAELASEFQKNDKIILNKEIPITEIETHIYGKMKKLHSHICEKHPFYDKNKKLIGVICQGRNIENSFIYYNLIENTHGSPTTIPQLKYLQKENLKLFFYHFRDCPAKKSLK</sequence>
<evidence type="ECO:0000313" key="2">
    <source>
        <dbReference type="EMBL" id="CRL46848.1"/>
    </source>
</evidence>
<dbReference type="EMBL" id="LN854558">
    <property type="protein sequence ID" value="CRL46848.1"/>
    <property type="molecule type" value="Genomic_DNA"/>
</dbReference>
<dbReference type="RefSeq" id="WP_011279175.1">
    <property type="nucleotide sequence ID" value="NC_007713.1"/>
</dbReference>
<organism evidence="2 3">
    <name type="scientific">Sodalis glossinidius (strain morsitans)</name>
    <dbReference type="NCBI Taxonomy" id="343509"/>
    <lineage>
        <taxon>Bacteria</taxon>
        <taxon>Pseudomonadati</taxon>
        <taxon>Pseudomonadota</taxon>
        <taxon>Gammaproteobacteria</taxon>
        <taxon>Enterobacterales</taxon>
        <taxon>Bruguierivoracaceae</taxon>
        <taxon>Sodalis</taxon>
    </lineage>
</organism>
<protein>
    <submittedName>
        <fullName evidence="2">PAS fold protein</fullName>
    </submittedName>
</protein>
<evidence type="ECO:0000259" key="1">
    <source>
        <dbReference type="Pfam" id="PF08448"/>
    </source>
</evidence>